<gene>
    <name evidence="2" type="ORF">DYB35_001442</name>
    <name evidence="3" type="ORF">DYB37_002180</name>
</gene>
<reference evidence="4 5" key="1">
    <citation type="submission" date="2018-08" db="EMBL/GenBank/DDBJ databases">
        <title>Aphanomyces genome sequencing and annotation.</title>
        <authorList>
            <person name="Minardi D."/>
            <person name="Oidtmann B."/>
            <person name="Van Der Giezen M."/>
            <person name="Studholme D.J."/>
        </authorList>
    </citation>
    <scope>NUCLEOTIDE SEQUENCE [LARGE SCALE GENOMIC DNA]</scope>
    <source>
        <strain evidence="3 4">Da</strain>
        <strain evidence="2 5">Sv</strain>
    </source>
</reference>
<dbReference type="AlphaFoldDB" id="A0A3R6Y1X2"/>
<evidence type="ECO:0008006" key="6">
    <source>
        <dbReference type="Google" id="ProtNLM"/>
    </source>
</evidence>
<evidence type="ECO:0000313" key="2">
    <source>
        <dbReference type="EMBL" id="RHY93003.1"/>
    </source>
</evidence>
<evidence type="ECO:0000256" key="1">
    <source>
        <dbReference type="SAM" id="MobiDB-lite"/>
    </source>
</evidence>
<dbReference type="EMBL" id="QUTH01003550">
    <property type="protein sequence ID" value="RHZ18676.1"/>
    <property type="molecule type" value="Genomic_DNA"/>
</dbReference>
<dbReference type="VEuPathDB" id="FungiDB:H257_00207"/>
<comment type="caution">
    <text evidence="3">The sequence shown here is derived from an EMBL/GenBank/DDBJ whole genome shotgun (WGS) entry which is preliminary data.</text>
</comment>
<feature type="compositionally biased region" description="Polar residues" evidence="1">
    <location>
        <begin position="193"/>
        <end position="210"/>
    </location>
</feature>
<evidence type="ECO:0000313" key="5">
    <source>
        <dbReference type="Proteomes" id="UP000285712"/>
    </source>
</evidence>
<organism evidence="3 4">
    <name type="scientific">Aphanomyces astaci</name>
    <name type="common">Crayfish plague agent</name>
    <dbReference type="NCBI Taxonomy" id="112090"/>
    <lineage>
        <taxon>Eukaryota</taxon>
        <taxon>Sar</taxon>
        <taxon>Stramenopiles</taxon>
        <taxon>Oomycota</taxon>
        <taxon>Saprolegniomycetes</taxon>
        <taxon>Saprolegniales</taxon>
        <taxon>Verrucalvaceae</taxon>
        <taxon>Aphanomyces</taxon>
    </lineage>
</organism>
<dbReference type="InterPro" id="IPR029044">
    <property type="entry name" value="Nucleotide-diphossugar_trans"/>
</dbReference>
<dbReference type="Gene3D" id="3.90.550.10">
    <property type="entry name" value="Spore Coat Polysaccharide Biosynthesis Protein SpsA, Chain A"/>
    <property type="match status" value="1"/>
</dbReference>
<name>A0A3R6Y1X2_APHAT</name>
<accession>A0A3R6Y1X2</accession>
<sequence>MQGLFMEVDDNDDDDVNLADKKLDALLLTSTHVTPFGVALGFQELDGRSILEHSLSQLLLAGIDRVVLAVAASSDTQRHVEQSALFPRMHIVFLEVVPSVLDSIPETVLAARHLFAGHFLIHAADRVFDMALLKKFDAFHRTHHRVSVLVESDLAVAARMPPSTVTRIAMATDPYNILVRCESSLRHQPAPCRSNSITSVAPSPTTTELT</sequence>
<dbReference type="Proteomes" id="UP000285430">
    <property type="component" value="Unassembled WGS sequence"/>
</dbReference>
<evidence type="ECO:0000313" key="3">
    <source>
        <dbReference type="EMBL" id="RHZ18676.1"/>
    </source>
</evidence>
<feature type="region of interest" description="Disordered" evidence="1">
    <location>
        <begin position="188"/>
        <end position="210"/>
    </location>
</feature>
<dbReference type="SUPFAM" id="SSF53448">
    <property type="entry name" value="Nucleotide-diphospho-sugar transferases"/>
    <property type="match status" value="1"/>
</dbReference>
<dbReference type="Proteomes" id="UP000285712">
    <property type="component" value="Unassembled WGS sequence"/>
</dbReference>
<proteinExistence type="predicted"/>
<protein>
    <recommendedName>
        <fullName evidence="6">Nucleotidyl transferase domain-containing protein</fullName>
    </recommendedName>
</protein>
<evidence type="ECO:0000313" key="4">
    <source>
        <dbReference type="Proteomes" id="UP000285430"/>
    </source>
</evidence>
<dbReference type="EMBL" id="QUTG01003135">
    <property type="protein sequence ID" value="RHY93003.1"/>
    <property type="molecule type" value="Genomic_DNA"/>
</dbReference>